<feature type="region of interest" description="Disordered" evidence="7">
    <location>
        <begin position="162"/>
        <end position="205"/>
    </location>
</feature>
<dbReference type="GO" id="GO:0005730">
    <property type="term" value="C:nucleolus"/>
    <property type="evidence" value="ECO:0007669"/>
    <property type="project" value="UniProtKB-SubCell"/>
</dbReference>
<dbReference type="InterPro" id="IPR005612">
    <property type="entry name" value="CCAAT-binding_factor"/>
</dbReference>
<evidence type="ECO:0000256" key="6">
    <source>
        <dbReference type="SAM" id="Coils"/>
    </source>
</evidence>
<dbReference type="Proteomes" id="UP000092462">
    <property type="component" value="Unassembled WGS sequence"/>
</dbReference>
<evidence type="ECO:0000313" key="11">
    <source>
        <dbReference type="Proteomes" id="UP000092462"/>
    </source>
</evidence>
<name>A0A1B0D522_PHLPP</name>
<dbReference type="Pfam" id="PF07540">
    <property type="entry name" value="NOC3p"/>
    <property type="match status" value="1"/>
</dbReference>
<protein>
    <recommendedName>
        <fullName evidence="5">Nucleolar complex protein 3 homolog</fullName>
        <shortName evidence="5">NOC3 protein homolog</shortName>
    </recommendedName>
</protein>
<evidence type="ECO:0000256" key="3">
    <source>
        <dbReference type="ARBA" id="ARBA00023054"/>
    </source>
</evidence>
<evidence type="ECO:0000256" key="7">
    <source>
        <dbReference type="SAM" id="MobiDB-lite"/>
    </source>
</evidence>
<feature type="region of interest" description="Disordered" evidence="7">
    <location>
        <begin position="1"/>
        <end position="79"/>
    </location>
</feature>
<dbReference type="PANTHER" id="PTHR14428">
    <property type="entry name" value="NUCLEOLAR COMPLEX PROTEIN 3"/>
    <property type="match status" value="1"/>
</dbReference>
<evidence type="ECO:0000259" key="8">
    <source>
        <dbReference type="Pfam" id="PF03914"/>
    </source>
</evidence>
<evidence type="ECO:0000256" key="5">
    <source>
        <dbReference type="PIRNR" id="PIRNR028977"/>
    </source>
</evidence>
<proteinExistence type="inferred from homology"/>
<dbReference type="AlphaFoldDB" id="A0A1B0D522"/>
<dbReference type="InterPro" id="IPR011501">
    <property type="entry name" value="Noc3_N"/>
</dbReference>
<dbReference type="GO" id="GO:0006270">
    <property type="term" value="P:DNA replication initiation"/>
    <property type="evidence" value="ECO:0007669"/>
    <property type="project" value="TreeGrafter"/>
</dbReference>
<dbReference type="PIRSF" id="PIRSF028977">
    <property type="entry name" value="Nucleolar_complex_p3"/>
    <property type="match status" value="1"/>
</dbReference>
<reference evidence="10" key="1">
    <citation type="submission" date="2022-08" db="UniProtKB">
        <authorList>
            <consortium name="EnsemblMetazoa"/>
        </authorList>
    </citation>
    <scope>IDENTIFICATION</scope>
    <source>
        <strain evidence="10">Israel</strain>
    </source>
</reference>
<feature type="region of interest" description="Disordered" evidence="7">
    <location>
        <begin position="104"/>
        <end position="128"/>
    </location>
</feature>
<dbReference type="SUPFAM" id="SSF48371">
    <property type="entry name" value="ARM repeat"/>
    <property type="match status" value="1"/>
</dbReference>
<organism evidence="10 11">
    <name type="scientific">Phlebotomus papatasi</name>
    <name type="common">Sandfly</name>
    <dbReference type="NCBI Taxonomy" id="29031"/>
    <lineage>
        <taxon>Eukaryota</taxon>
        <taxon>Metazoa</taxon>
        <taxon>Ecdysozoa</taxon>
        <taxon>Arthropoda</taxon>
        <taxon>Hexapoda</taxon>
        <taxon>Insecta</taxon>
        <taxon>Pterygota</taxon>
        <taxon>Neoptera</taxon>
        <taxon>Endopterygota</taxon>
        <taxon>Diptera</taxon>
        <taxon>Nematocera</taxon>
        <taxon>Psychodoidea</taxon>
        <taxon>Psychodidae</taxon>
        <taxon>Phlebotomus</taxon>
        <taxon>Phlebotomus</taxon>
    </lineage>
</organism>
<dbReference type="PANTHER" id="PTHR14428:SF5">
    <property type="entry name" value="NUCLEOLAR COMPLEX PROTEIN 3 HOMOLOG"/>
    <property type="match status" value="1"/>
</dbReference>
<dbReference type="InterPro" id="IPR016903">
    <property type="entry name" value="Nucleolar_cplx-assoc_3"/>
</dbReference>
<dbReference type="Pfam" id="PF03914">
    <property type="entry name" value="CBF"/>
    <property type="match status" value="1"/>
</dbReference>
<evidence type="ECO:0000313" key="10">
    <source>
        <dbReference type="EnsemblMetazoa" id="PPAI002579-PA"/>
    </source>
</evidence>
<dbReference type="VEuPathDB" id="VectorBase:PPAI002579"/>
<dbReference type="GO" id="GO:0003682">
    <property type="term" value="F:chromatin binding"/>
    <property type="evidence" value="ECO:0007669"/>
    <property type="project" value="TreeGrafter"/>
</dbReference>
<feature type="compositionally biased region" description="Basic residues" evidence="7">
    <location>
        <begin position="57"/>
        <end position="69"/>
    </location>
</feature>
<dbReference type="EMBL" id="AJVK01025045">
    <property type="status" value="NOT_ANNOTATED_CDS"/>
    <property type="molecule type" value="Genomic_DNA"/>
</dbReference>
<feature type="compositionally biased region" description="Acidic residues" evidence="7">
    <location>
        <begin position="178"/>
        <end position="196"/>
    </location>
</feature>
<feature type="domain" description="CCAAT-binding factor" evidence="8">
    <location>
        <begin position="574"/>
        <end position="728"/>
    </location>
</feature>
<comment type="subcellular location">
    <subcellularLocation>
        <location evidence="1 5">Nucleus</location>
        <location evidence="1 5">Nucleolus</location>
    </subcellularLocation>
</comment>
<dbReference type="EMBL" id="AJVK01025046">
    <property type="status" value="NOT_ANNOTATED_CDS"/>
    <property type="molecule type" value="Genomic_DNA"/>
</dbReference>
<comment type="similarity">
    <text evidence="2 5">Belongs to the CBF/MAK21 family.</text>
</comment>
<evidence type="ECO:0000256" key="1">
    <source>
        <dbReference type="ARBA" id="ARBA00004604"/>
    </source>
</evidence>
<keyword evidence="3 6" id="KW-0175">Coiled coil</keyword>
<evidence type="ECO:0000256" key="2">
    <source>
        <dbReference type="ARBA" id="ARBA00007797"/>
    </source>
</evidence>
<evidence type="ECO:0000259" key="9">
    <source>
        <dbReference type="Pfam" id="PF07540"/>
    </source>
</evidence>
<dbReference type="VEuPathDB" id="VectorBase:PPAPM1_002167"/>
<dbReference type="InterPro" id="IPR016024">
    <property type="entry name" value="ARM-type_fold"/>
</dbReference>
<evidence type="ECO:0000256" key="4">
    <source>
        <dbReference type="ARBA" id="ARBA00023242"/>
    </source>
</evidence>
<feature type="coiled-coil region" evidence="6">
    <location>
        <begin position="451"/>
        <end position="506"/>
    </location>
</feature>
<dbReference type="EnsemblMetazoa" id="PPAI002579-RA">
    <property type="protein sequence ID" value="PPAI002579-PA"/>
    <property type="gene ID" value="PPAI002579"/>
</dbReference>
<keyword evidence="11" id="KW-1185">Reference proteome</keyword>
<accession>A0A1B0D522</accession>
<sequence>MGSKKVKISASKRSTHLRGKKNVAPGQSKKKASAKQGAKGKLLDKKSNKAQVSGPGKKSKGKKKQHKHLGMPEIHGEISSDVDDVMDMIDEDDMTYLAKNFNSKGVNGVASNAKVGGKRKNLRENDIDSHEKRFREDYEETRAVTGKIRDLLPIKTKQGFIPQSMVVTEEDEKKPLNGEEEDEPEEEDSEVNDSDEEIIRDQGDDDVQVKKEDTAVSVADLLIHREQEVQKQKFRIGIICSGILERPEERIKNFTSLFDLMTRVTKAGSLNLVSIRKVALLSALEVFKDIIPEYKLGHVETETVKLKKDTLIRVTFENVLLQQYKKYLQILEKITMTLSKKKPAGQGPVTAVQISLGEVATNCLCELVLAHPNFNFSPNIGQTLVYLSNSRFPQIREKVNQCFRTIFKTDKRLDLTLHIIRRINHLVKTKQNNVYPEVLTSLTSLYIKDINLDAEKEKEIKEKKLEAKKSRVMNLSKRERKRQKKMKELEKELLETKAEENKESRQHKLTEITKLIFNIYFRILKNDPNSKLLATTLEGLAKFAHVINLEFFSDLVNVLNSIMETVELDYREQLHCIQTVFVMLSGQGEVLNIDPIRFYNHLYRNLLIVHAGKNHGDFLIILKTLTEVLVKRRKDVTYQRLLAFTKRIMTASLQVLHNGSLGCICVAKNMLQLTSKAVDVLLDTETFVGSGRYDPELPDPEYCNANCTLLYEVSALMRHYHPVCVKMARHLAAGAPISGEGSLSVDVAKLNPEELFEQFDSTTMAFNPAIPPPRIKDPKNAKGTFIFSDDALKAECSSALRNPVKPSASGHIVDFWSSLCKRKLQDK</sequence>
<keyword evidence="4" id="KW-0539">Nucleus</keyword>
<feature type="domain" description="Nucleolar complex-associated protein 3 N-terminal" evidence="9">
    <location>
        <begin position="232"/>
        <end position="327"/>
    </location>
</feature>